<reference evidence="3 4" key="1">
    <citation type="journal article" date="2012" name="J. Bacteriol.">
        <title>Draft genome sequence of Methanobacterium formicicum DSM 3637, an archaebacterium isolated from the methane producer amoeba Pelomyxa palustris.</title>
        <authorList>
            <person name="Gutierrez G."/>
        </authorList>
    </citation>
    <scope>NUCLEOTIDE SEQUENCE [LARGE SCALE GENOMIC DNA]</scope>
    <source>
        <strain evidence="4">DSM 3637 / PP1</strain>
    </source>
</reference>
<dbReference type="AlphaFoldDB" id="K2QYN0"/>
<evidence type="ECO:0000256" key="1">
    <source>
        <dbReference type="SAM" id="MobiDB-lite"/>
    </source>
</evidence>
<feature type="transmembrane region" description="Helical" evidence="2">
    <location>
        <begin position="138"/>
        <end position="159"/>
    </location>
</feature>
<organism evidence="3 4">
    <name type="scientific">Methanobacterium formicicum (strain DSM 3637 / PP1)</name>
    <dbReference type="NCBI Taxonomy" id="1204725"/>
    <lineage>
        <taxon>Archaea</taxon>
        <taxon>Methanobacteriati</taxon>
        <taxon>Methanobacteriota</taxon>
        <taxon>Methanomada group</taxon>
        <taxon>Methanobacteria</taxon>
        <taxon>Methanobacteriales</taxon>
        <taxon>Methanobacteriaceae</taxon>
        <taxon>Methanobacterium</taxon>
    </lineage>
</organism>
<comment type="caution">
    <text evidence="3">The sequence shown here is derived from an EMBL/GenBank/DDBJ whole genome shotgun (WGS) entry which is preliminary data.</text>
</comment>
<evidence type="ECO:0008006" key="5">
    <source>
        <dbReference type="Google" id="ProtNLM"/>
    </source>
</evidence>
<name>K2QYN0_METFP</name>
<keyword evidence="2" id="KW-0812">Transmembrane</keyword>
<proteinExistence type="predicted"/>
<gene>
    <name evidence="3" type="ORF">A994_09481</name>
</gene>
<dbReference type="OrthoDB" id="82300at2157"/>
<feature type="compositionally biased region" description="Polar residues" evidence="1">
    <location>
        <begin position="102"/>
        <end position="118"/>
    </location>
</feature>
<protein>
    <recommendedName>
        <fullName evidence="5">DUF4405 domain-containing protein</fullName>
    </recommendedName>
</protein>
<feature type="compositionally biased region" description="Low complexity" evidence="1">
    <location>
        <begin position="65"/>
        <end position="101"/>
    </location>
</feature>
<feature type="region of interest" description="Disordered" evidence="1">
    <location>
        <begin position="65"/>
        <end position="127"/>
    </location>
</feature>
<dbReference type="EMBL" id="AMPO01000008">
    <property type="protein sequence ID" value="EKF85378.1"/>
    <property type="molecule type" value="Genomic_DNA"/>
</dbReference>
<dbReference type="RefSeq" id="WP_004031300.1">
    <property type="nucleotide sequence ID" value="NZ_AMPO01000008.1"/>
</dbReference>
<evidence type="ECO:0000256" key="2">
    <source>
        <dbReference type="SAM" id="Phobius"/>
    </source>
</evidence>
<sequence length="249" mass="26458">MKLKKKLITVISSVPWVAAATMSTVCAAGCPYGRTCAYPGHCSRFTDSGGDGICDLSASVTSSNVNTETASSSSSGDTSSSTSTGSSPSSTSTNGQSSNAADTYSGNSSPDANTNASPATDPGTGLDTGSVQGDHVNYFLFPVSILLVLAYLFTHYLFSKGILKQGTHRRIWNLLLTAGYLGTGITGVILVLLINMGIRTALNQSITFWHVELAILMFVGTLIHIHLYRKPFKNIFKVLLRFNTWKKAV</sequence>
<keyword evidence="2" id="KW-1133">Transmembrane helix</keyword>
<feature type="transmembrane region" description="Helical" evidence="2">
    <location>
        <begin position="206"/>
        <end position="227"/>
    </location>
</feature>
<keyword evidence="4" id="KW-1185">Reference proteome</keyword>
<evidence type="ECO:0000313" key="3">
    <source>
        <dbReference type="EMBL" id="EKF85378.1"/>
    </source>
</evidence>
<accession>K2QYN0</accession>
<evidence type="ECO:0000313" key="4">
    <source>
        <dbReference type="Proteomes" id="UP000007360"/>
    </source>
</evidence>
<dbReference type="Proteomes" id="UP000007360">
    <property type="component" value="Unassembled WGS sequence"/>
</dbReference>
<keyword evidence="2" id="KW-0472">Membrane</keyword>
<feature type="transmembrane region" description="Helical" evidence="2">
    <location>
        <begin position="171"/>
        <end position="194"/>
    </location>
</feature>
<dbReference type="PATRIC" id="fig|1204725.3.peg.1908"/>